<gene>
    <name evidence="3" type="ORF">V0U35_11950</name>
</gene>
<evidence type="ECO:0000256" key="2">
    <source>
        <dbReference type="SAM" id="SignalP"/>
    </source>
</evidence>
<sequence>MKLFRSTLLAASSMTLVIAGATALTAPGALADDAAFEYGDIQTIVALQDRGDDRRGGRGARGGRGGSDDGARGGNRGGREGARGGNRGGRDGARGGNRGGRTDGPRRPDVRIPDERPGGNFRGGRGDNRGGEWGNRGSRGGNRGGEPGLHGGNRGGREGARGGNRGGREGARGGNRGGNPRFDNRNRGGRDGLRDRNRGNPRFDNRNRGGRDGYRGGNRGNPRFDNRHRGNPRFDRHRGGPRYNYRNNHRGRYVPPRRYRAYSGRYHRPARASWRYHTYYYDHGYDRYNWRYYDRACHANGESVIAGALLGALFGAAIADDDAAGALFGGFLGASVGYGLNDCDRGQYRYAVTYAFNNNSPYYWHNPYSGVRGVVYARDYYSYRGQRCRYGDAEIFMPDGSVEYDQVRMCQDRYGRWQVANYQ</sequence>
<keyword evidence="4" id="KW-1185">Reference proteome</keyword>
<evidence type="ECO:0000313" key="3">
    <source>
        <dbReference type="EMBL" id="MEE2567390.1"/>
    </source>
</evidence>
<feature type="compositionally biased region" description="Basic and acidic residues" evidence="1">
    <location>
        <begin position="66"/>
        <end position="93"/>
    </location>
</feature>
<feature type="compositionally biased region" description="Basic and acidic residues" evidence="1">
    <location>
        <begin position="100"/>
        <end position="117"/>
    </location>
</feature>
<keyword evidence="2" id="KW-0732">Signal</keyword>
<feature type="region of interest" description="Disordered" evidence="1">
    <location>
        <begin position="49"/>
        <end position="252"/>
    </location>
</feature>
<dbReference type="RefSeq" id="WP_330196951.1">
    <property type="nucleotide sequence ID" value="NZ_JAZDRO010000005.1"/>
</dbReference>
<evidence type="ECO:0008006" key="5">
    <source>
        <dbReference type="Google" id="ProtNLM"/>
    </source>
</evidence>
<feature type="compositionally biased region" description="Basic and acidic residues" evidence="1">
    <location>
        <begin position="222"/>
        <end position="238"/>
    </location>
</feature>
<feature type="signal peptide" evidence="2">
    <location>
        <begin position="1"/>
        <end position="31"/>
    </location>
</feature>
<organism evidence="3 4">
    <name type="scientific">Hyphobacterium marinum</name>
    <dbReference type="NCBI Taxonomy" id="3116574"/>
    <lineage>
        <taxon>Bacteria</taxon>
        <taxon>Pseudomonadati</taxon>
        <taxon>Pseudomonadota</taxon>
        <taxon>Alphaproteobacteria</taxon>
        <taxon>Maricaulales</taxon>
        <taxon>Maricaulaceae</taxon>
        <taxon>Hyphobacterium</taxon>
    </lineage>
</organism>
<feature type="compositionally biased region" description="Basic and acidic residues" evidence="1">
    <location>
        <begin position="155"/>
        <end position="171"/>
    </location>
</feature>
<name>A0ABU7M282_9PROT</name>
<feature type="compositionally biased region" description="Gly residues" evidence="1">
    <location>
        <begin position="131"/>
        <end position="154"/>
    </location>
</feature>
<reference evidence="3 4" key="1">
    <citation type="submission" date="2024-01" db="EMBL/GenBank/DDBJ databases">
        <title>Hyphobacterium bacterium isolated from marine sediment.</title>
        <authorList>
            <person name="Zhao S."/>
        </authorList>
    </citation>
    <scope>NUCLEOTIDE SEQUENCE [LARGE SCALE GENOMIC DNA]</scope>
    <source>
        <strain evidence="3 4">Y60-23</strain>
    </source>
</reference>
<evidence type="ECO:0000313" key="4">
    <source>
        <dbReference type="Proteomes" id="UP001310692"/>
    </source>
</evidence>
<proteinExistence type="predicted"/>
<evidence type="ECO:0000256" key="1">
    <source>
        <dbReference type="SAM" id="MobiDB-lite"/>
    </source>
</evidence>
<feature type="compositionally biased region" description="Basic and acidic residues" evidence="1">
    <location>
        <begin position="182"/>
        <end position="214"/>
    </location>
</feature>
<protein>
    <recommendedName>
        <fullName evidence="5">Glycine zipper domain-containing protein</fullName>
    </recommendedName>
</protein>
<comment type="caution">
    <text evidence="3">The sequence shown here is derived from an EMBL/GenBank/DDBJ whole genome shotgun (WGS) entry which is preliminary data.</text>
</comment>
<accession>A0ABU7M282</accession>
<dbReference type="Proteomes" id="UP001310692">
    <property type="component" value="Unassembled WGS sequence"/>
</dbReference>
<dbReference type="EMBL" id="JAZDRO010000005">
    <property type="protein sequence ID" value="MEE2567390.1"/>
    <property type="molecule type" value="Genomic_DNA"/>
</dbReference>
<feature type="chain" id="PRO_5047535161" description="Glycine zipper domain-containing protein" evidence="2">
    <location>
        <begin position="32"/>
        <end position="423"/>
    </location>
</feature>